<proteinExistence type="predicted"/>
<dbReference type="PANTHER" id="PTHR46238">
    <property type="entry name" value="REVERSE TRANSCRIPTASE DOMAIN-CONTAINING PROTEIN"/>
    <property type="match status" value="1"/>
</dbReference>
<reference evidence="1 2" key="1">
    <citation type="journal article" date="2017" name="Genome Biol.">
        <title>New reference genome sequences of hot pepper reveal the massive evolution of plant disease-resistance genes by retroduplication.</title>
        <authorList>
            <person name="Kim S."/>
            <person name="Park J."/>
            <person name="Yeom S.I."/>
            <person name="Kim Y.M."/>
            <person name="Seo E."/>
            <person name="Kim K.T."/>
            <person name="Kim M.S."/>
            <person name="Lee J.M."/>
            <person name="Cheong K."/>
            <person name="Shin H.S."/>
            <person name="Kim S.B."/>
            <person name="Han K."/>
            <person name="Lee J."/>
            <person name="Park M."/>
            <person name="Lee H.A."/>
            <person name="Lee H.Y."/>
            <person name="Lee Y."/>
            <person name="Oh S."/>
            <person name="Lee J.H."/>
            <person name="Choi E."/>
            <person name="Choi E."/>
            <person name="Lee S.E."/>
            <person name="Jeon J."/>
            <person name="Kim H."/>
            <person name="Choi G."/>
            <person name="Song H."/>
            <person name="Lee J."/>
            <person name="Lee S.C."/>
            <person name="Kwon J.K."/>
            <person name="Lee H.Y."/>
            <person name="Koo N."/>
            <person name="Hong Y."/>
            <person name="Kim R.W."/>
            <person name="Kang W.H."/>
            <person name="Huh J.H."/>
            <person name="Kang B.C."/>
            <person name="Yang T.J."/>
            <person name="Lee Y.H."/>
            <person name="Bennetzen J.L."/>
            <person name="Choi D."/>
        </authorList>
    </citation>
    <scope>NUCLEOTIDE SEQUENCE [LARGE SCALE GENOMIC DNA]</scope>
    <source>
        <strain evidence="2">cv. PBC81</strain>
    </source>
</reference>
<evidence type="ECO:0000313" key="1">
    <source>
        <dbReference type="EMBL" id="PHT36318.1"/>
    </source>
</evidence>
<reference evidence="2" key="2">
    <citation type="journal article" date="2017" name="J. Anim. Genet.">
        <title>Multiple reference genome sequences of hot pepper reveal the massive evolution of plant disease resistance genes by retroduplication.</title>
        <authorList>
            <person name="Kim S."/>
            <person name="Park J."/>
            <person name="Yeom S.-I."/>
            <person name="Kim Y.-M."/>
            <person name="Seo E."/>
            <person name="Kim K.-T."/>
            <person name="Kim M.-S."/>
            <person name="Lee J.M."/>
            <person name="Cheong K."/>
            <person name="Shin H.-S."/>
            <person name="Kim S.-B."/>
            <person name="Han K."/>
            <person name="Lee J."/>
            <person name="Park M."/>
            <person name="Lee H.-A."/>
            <person name="Lee H.-Y."/>
            <person name="Lee Y."/>
            <person name="Oh S."/>
            <person name="Lee J.H."/>
            <person name="Choi E."/>
            <person name="Choi E."/>
            <person name="Lee S.E."/>
            <person name="Jeon J."/>
            <person name="Kim H."/>
            <person name="Choi G."/>
            <person name="Song H."/>
            <person name="Lee J."/>
            <person name="Lee S.-C."/>
            <person name="Kwon J.-K."/>
            <person name="Lee H.-Y."/>
            <person name="Koo N."/>
            <person name="Hong Y."/>
            <person name="Kim R.W."/>
            <person name="Kang W.-H."/>
            <person name="Huh J.H."/>
            <person name="Kang B.-C."/>
            <person name="Yang T.-J."/>
            <person name="Lee Y.-H."/>
            <person name="Bennetzen J.L."/>
            <person name="Choi D."/>
        </authorList>
    </citation>
    <scope>NUCLEOTIDE SEQUENCE [LARGE SCALE GENOMIC DNA]</scope>
    <source>
        <strain evidence="2">cv. PBC81</strain>
    </source>
</reference>
<dbReference type="AlphaFoldDB" id="A0A2G2VTL5"/>
<accession>A0A2G2VTL5</accession>
<dbReference type="PANTHER" id="PTHR46238:SF8">
    <property type="entry name" value="ENDONUCLEASE_EXONUCLEASE_PHOSPHATASE DOMAIN-CONTAINING PROTEIN"/>
    <property type="match status" value="1"/>
</dbReference>
<protein>
    <submittedName>
        <fullName evidence="1">Uncharacterized protein</fullName>
    </submittedName>
</protein>
<organism evidence="1 2">
    <name type="scientific">Capsicum baccatum</name>
    <name type="common">Peruvian pepper</name>
    <dbReference type="NCBI Taxonomy" id="33114"/>
    <lineage>
        <taxon>Eukaryota</taxon>
        <taxon>Viridiplantae</taxon>
        <taxon>Streptophyta</taxon>
        <taxon>Embryophyta</taxon>
        <taxon>Tracheophyta</taxon>
        <taxon>Spermatophyta</taxon>
        <taxon>Magnoliopsida</taxon>
        <taxon>eudicotyledons</taxon>
        <taxon>Gunneridae</taxon>
        <taxon>Pentapetalae</taxon>
        <taxon>asterids</taxon>
        <taxon>lamiids</taxon>
        <taxon>Solanales</taxon>
        <taxon>Solanaceae</taxon>
        <taxon>Solanoideae</taxon>
        <taxon>Capsiceae</taxon>
        <taxon>Capsicum</taxon>
    </lineage>
</organism>
<dbReference type="Proteomes" id="UP000224567">
    <property type="component" value="Unassembled WGS sequence"/>
</dbReference>
<keyword evidence="2" id="KW-1185">Reference proteome</keyword>
<gene>
    <name evidence="1" type="ORF">CQW23_24018</name>
</gene>
<comment type="caution">
    <text evidence="1">The sequence shown here is derived from an EMBL/GenBank/DDBJ whole genome shotgun (WGS) entry which is preliminary data.</text>
</comment>
<dbReference type="EMBL" id="MLFT02000010">
    <property type="protein sequence ID" value="PHT36318.1"/>
    <property type="molecule type" value="Genomic_DNA"/>
</dbReference>
<sequence length="253" mass="27864">MIQGNGEIDEDLTHRIRAGLLKWRLTSGVLCDKKVPPKLKGKFYRVGFGHGARKEDIRLVFLGVVALMARGVDVDAPIVKVSVCGQRVMLDEPHKGFDFIGNVQVSTLTREGFITLHHPYEGVPALDNAVPYPRNIVKVFSPVTILSYEGTSPQGVRLSGAPNKVPLGSVNNFIQGSREIDVLHNVVRDAGKGGFSKGDPTRHVKEFYLPACKLALEVVNKQLKIRPNRLLVEDGKGQIFIKAGRRLDAQERG</sequence>
<name>A0A2G2VTL5_CAPBA</name>
<dbReference type="OrthoDB" id="1305822at2759"/>
<evidence type="ECO:0000313" key="2">
    <source>
        <dbReference type="Proteomes" id="UP000224567"/>
    </source>
</evidence>